<organism evidence="1 2">
    <name type="scientific">Niveibacterium umoris</name>
    <dbReference type="NCBI Taxonomy" id="1193620"/>
    <lineage>
        <taxon>Bacteria</taxon>
        <taxon>Pseudomonadati</taxon>
        <taxon>Pseudomonadota</taxon>
        <taxon>Betaproteobacteria</taxon>
        <taxon>Rhodocyclales</taxon>
        <taxon>Rhodocyclaceae</taxon>
        <taxon>Niveibacterium</taxon>
    </lineage>
</organism>
<evidence type="ECO:0008006" key="3">
    <source>
        <dbReference type="Google" id="ProtNLM"/>
    </source>
</evidence>
<dbReference type="AlphaFoldDB" id="A0A840BIQ3"/>
<gene>
    <name evidence="1" type="ORF">GGR36_001821</name>
</gene>
<evidence type="ECO:0000313" key="2">
    <source>
        <dbReference type="Proteomes" id="UP000561045"/>
    </source>
</evidence>
<name>A0A840BIQ3_9RHOO</name>
<evidence type="ECO:0000313" key="1">
    <source>
        <dbReference type="EMBL" id="MBB4012513.1"/>
    </source>
</evidence>
<reference evidence="1 2" key="1">
    <citation type="submission" date="2020-08" db="EMBL/GenBank/DDBJ databases">
        <title>Genomic Encyclopedia of Type Strains, Phase IV (KMG-IV): sequencing the most valuable type-strain genomes for metagenomic binning, comparative biology and taxonomic classification.</title>
        <authorList>
            <person name="Goeker M."/>
        </authorList>
    </citation>
    <scope>NUCLEOTIDE SEQUENCE [LARGE SCALE GENOMIC DNA]</scope>
    <source>
        <strain evidence="1 2">DSM 106739</strain>
    </source>
</reference>
<comment type="caution">
    <text evidence="1">The sequence shown here is derived from an EMBL/GenBank/DDBJ whole genome shotgun (WGS) entry which is preliminary data.</text>
</comment>
<dbReference type="Proteomes" id="UP000561045">
    <property type="component" value="Unassembled WGS sequence"/>
</dbReference>
<keyword evidence="2" id="KW-1185">Reference proteome</keyword>
<sequence>MLKLFPSRPDHPLADLRELQRAVTEIGSKSPDDALKEATGWLETIGPIEEDSDPTALLRLLLSFDEAMQAHTRQLAERYVDSRLKWSAAASTRWRDTRYFLTLLGDRYAALLRTLESGRKPYVQFTADVAVRLLRAAHATQRWDALRYGPHDPQHWRRCGHAYLSALRQGFADQPVRLRSNRQTETSATREYLRTVALATAALDELDERQILLAGQVVNYVLASLRFTEKAESDSVFWVDPALPQAPMRMARPPTPTATVRYFSGGAALDTLIEMEQLVRGGTLPPALGVEHADAPHLAPLLRHLARHWSEEPPVRRHRRHPLPGAVQVIEGLEPFVELLSGQSSAQLSLWEQRDASLHGIGLTLPVDERSRLRIGALLGLHSNDGTRWLAGVVRRMQRVSDEAIHVGVEVLSWHPMSAHADDGAQHVRVLLLDPLQRDATIRLAVPVNGVRPGAPLFLLGQNKALKLLPRELIELGADHEVRSYQVAAS</sequence>
<dbReference type="RefSeq" id="WP_183634308.1">
    <property type="nucleotide sequence ID" value="NZ_BAABLE010000011.1"/>
</dbReference>
<dbReference type="EMBL" id="JACIET010000001">
    <property type="protein sequence ID" value="MBB4012513.1"/>
    <property type="molecule type" value="Genomic_DNA"/>
</dbReference>
<protein>
    <recommendedName>
        <fullName evidence="3">PilZ domain-containing protein</fullName>
    </recommendedName>
</protein>
<accession>A0A840BIQ3</accession>
<proteinExistence type="predicted"/>